<proteinExistence type="predicted"/>
<reference evidence="2 3" key="1">
    <citation type="journal article" date="2021" name="BMC Biol.">
        <title>Horizontally acquired antibacterial genes associated with adaptive radiation of ladybird beetles.</title>
        <authorList>
            <person name="Li H.S."/>
            <person name="Tang X.F."/>
            <person name="Huang Y.H."/>
            <person name="Xu Z.Y."/>
            <person name="Chen M.L."/>
            <person name="Du X.Y."/>
            <person name="Qiu B.Y."/>
            <person name="Chen P.T."/>
            <person name="Zhang W."/>
            <person name="Slipinski A."/>
            <person name="Escalona H.E."/>
            <person name="Waterhouse R.M."/>
            <person name="Zwick A."/>
            <person name="Pang H."/>
        </authorList>
    </citation>
    <scope>NUCLEOTIDE SEQUENCE [LARGE SCALE GENOMIC DNA]</scope>
    <source>
        <strain evidence="2">SYSU2018</strain>
    </source>
</reference>
<protein>
    <submittedName>
        <fullName evidence="2">Uncharacterized protein</fullName>
    </submittedName>
</protein>
<organism evidence="2 3">
    <name type="scientific">Cryptolaemus montrouzieri</name>
    <dbReference type="NCBI Taxonomy" id="559131"/>
    <lineage>
        <taxon>Eukaryota</taxon>
        <taxon>Metazoa</taxon>
        <taxon>Ecdysozoa</taxon>
        <taxon>Arthropoda</taxon>
        <taxon>Hexapoda</taxon>
        <taxon>Insecta</taxon>
        <taxon>Pterygota</taxon>
        <taxon>Neoptera</taxon>
        <taxon>Endopterygota</taxon>
        <taxon>Coleoptera</taxon>
        <taxon>Polyphaga</taxon>
        <taxon>Cucujiformia</taxon>
        <taxon>Coccinelloidea</taxon>
        <taxon>Coccinellidae</taxon>
        <taxon>Scymninae</taxon>
        <taxon>Scymnini</taxon>
        <taxon>Cryptolaemus</taxon>
    </lineage>
</organism>
<dbReference type="EMBL" id="JABFTP020000001">
    <property type="protein sequence ID" value="KAL3265728.1"/>
    <property type="molecule type" value="Genomic_DNA"/>
</dbReference>
<evidence type="ECO:0000313" key="2">
    <source>
        <dbReference type="EMBL" id="KAL3265728.1"/>
    </source>
</evidence>
<keyword evidence="3" id="KW-1185">Reference proteome</keyword>
<dbReference type="Proteomes" id="UP001516400">
    <property type="component" value="Unassembled WGS sequence"/>
</dbReference>
<accession>A0ABD2MHB9</accession>
<name>A0ABD2MHB9_9CUCU</name>
<comment type="caution">
    <text evidence="2">The sequence shown here is derived from an EMBL/GenBank/DDBJ whole genome shotgun (WGS) entry which is preliminary data.</text>
</comment>
<feature type="compositionally biased region" description="Basic and acidic residues" evidence="1">
    <location>
        <begin position="9"/>
        <end position="26"/>
    </location>
</feature>
<dbReference type="AlphaFoldDB" id="A0ABD2MHB9"/>
<feature type="region of interest" description="Disordered" evidence="1">
    <location>
        <begin position="1"/>
        <end position="39"/>
    </location>
</feature>
<gene>
    <name evidence="2" type="ORF">HHI36_009931</name>
</gene>
<sequence length="128" mass="14799">MNRANGVASREETVRSEPDSRTRDSRNSLGEADARPAVNLRKRDGRMRWSDDDNIALMHMHYIAMDSINRSVKSYREQLTEYWNGAHPDREAKTGTIANRVRWIAQYGKLSKAELDIAKRTKRPLVEI</sequence>
<evidence type="ECO:0000313" key="3">
    <source>
        <dbReference type="Proteomes" id="UP001516400"/>
    </source>
</evidence>
<evidence type="ECO:0000256" key="1">
    <source>
        <dbReference type="SAM" id="MobiDB-lite"/>
    </source>
</evidence>